<protein>
    <submittedName>
        <fullName evidence="5">Polyphosphate kinase</fullName>
    </submittedName>
</protein>
<dbReference type="PANTHER" id="PTHR34383:SF3">
    <property type="entry name" value="POLYPHOSPHATE:AMP PHOSPHOTRANSFERASE"/>
    <property type="match status" value="1"/>
</dbReference>
<gene>
    <name evidence="5" type="ORF">ABS767_14360</name>
</gene>
<feature type="domain" description="Polyphosphate kinase-2-related" evidence="4">
    <location>
        <begin position="17"/>
        <end position="235"/>
    </location>
</feature>
<keyword evidence="3 5" id="KW-0418">Kinase</keyword>
<dbReference type="RefSeq" id="WP_408079523.1">
    <property type="nucleotide sequence ID" value="NZ_JBELQC010000002.1"/>
</dbReference>
<dbReference type="Proteomes" id="UP001629244">
    <property type="component" value="Unassembled WGS sequence"/>
</dbReference>
<dbReference type="PIRSF" id="PIRSF028756">
    <property type="entry name" value="PPK2_prd"/>
    <property type="match status" value="1"/>
</dbReference>
<evidence type="ECO:0000313" key="5">
    <source>
        <dbReference type="EMBL" id="MFL9842151.1"/>
    </source>
</evidence>
<evidence type="ECO:0000313" key="6">
    <source>
        <dbReference type="Proteomes" id="UP001629244"/>
    </source>
</evidence>
<dbReference type="PANTHER" id="PTHR34383">
    <property type="entry name" value="POLYPHOSPHATE:AMP PHOSPHOTRANSFERASE-RELATED"/>
    <property type="match status" value="1"/>
</dbReference>
<dbReference type="Gene3D" id="3.40.50.300">
    <property type="entry name" value="P-loop containing nucleotide triphosphate hydrolases"/>
    <property type="match status" value="1"/>
</dbReference>
<organism evidence="5 6">
    <name type="scientific">Sphingomonas plantiphila</name>
    <dbReference type="NCBI Taxonomy" id="3163295"/>
    <lineage>
        <taxon>Bacteria</taxon>
        <taxon>Pseudomonadati</taxon>
        <taxon>Pseudomonadota</taxon>
        <taxon>Alphaproteobacteria</taxon>
        <taxon>Sphingomonadales</taxon>
        <taxon>Sphingomonadaceae</taxon>
        <taxon>Sphingomonas</taxon>
    </lineage>
</organism>
<evidence type="ECO:0000256" key="1">
    <source>
        <dbReference type="ARBA" id="ARBA00009924"/>
    </source>
</evidence>
<dbReference type="EMBL" id="JBELQC010000002">
    <property type="protein sequence ID" value="MFL9842151.1"/>
    <property type="molecule type" value="Genomic_DNA"/>
</dbReference>
<evidence type="ECO:0000259" key="4">
    <source>
        <dbReference type="Pfam" id="PF03976"/>
    </source>
</evidence>
<dbReference type="GO" id="GO:0016301">
    <property type="term" value="F:kinase activity"/>
    <property type="evidence" value="ECO:0007669"/>
    <property type="project" value="UniProtKB-KW"/>
</dbReference>
<dbReference type="InterPro" id="IPR016898">
    <property type="entry name" value="Polyphosphate_phosphotransfera"/>
</dbReference>
<reference evidence="5 6" key="1">
    <citation type="submission" date="2024-06" db="EMBL/GenBank/DDBJ databases">
        <authorList>
            <person name="Kaempfer P."/>
            <person name="Viver T."/>
        </authorList>
    </citation>
    <scope>NUCLEOTIDE SEQUENCE [LARGE SCALE GENOMIC DNA]</scope>
    <source>
        <strain evidence="5 6">ST-64</strain>
    </source>
</reference>
<proteinExistence type="inferred from homology"/>
<evidence type="ECO:0000256" key="3">
    <source>
        <dbReference type="ARBA" id="ARBA00022777"/>
    </source>
</evidence>
<name>A0ABW8YPC9_9SPHN</name>
<comment type="similarity">
    <text evidence="1">Belongs to the polyphosphate kinase 2 (PPK2) family. Class I subfamily.</text>
</comment>
<dbReference type="InterPro" id="IPR022488">
    <property type="entry name" value="PPK2-related"/>
</dbReference>
<dbReference type="InterPro" id="IPR027417">
    <property type="entry name" value="P-loop_NTPase"/>
</dbReference>
<keyword evidence="2" id="KW-0808">Transferase</keyword>
<dbReference type="SUPFAM" id="SSF52540">
    <property type="entry name" value="P-loop containing nucleoside triphosphate hydrolases"/>
    <property type="match status" value="1"/>
</dbReference>
<dbReference type="Pfam" id="PF03976">
    <property type="entry name" value="PPK2"/>
    <property type="match status" value="1"/>
</dbReference>
<sequence length="258" mass="29661">MKIDLGDFEAGDPFDGHYKKALRKLQKRLSHIQTAHIIHKRRAIILFEGWDAAGKGGIIRRLTADWDPRYFEVWPISAPTPEELSHHFLWRFWRRLPAQHNIAVFDRSWYGRVLVERVEGFASDAEWKRGFDEINDFEAQQAETGATLIKIFVHVTQKTQDKRLRDRIDHPWKRWKTGLDDYRNRAKRDAYLAAMHDMFEKTSTEAAPWVVVDGNNKKAARIAALTAIADALEAKVPMEPPALDPEVEAAARGAGVID</sequence>
<accession>A0ABW8YPC9</accession>
<keyword evidence="6" id="KW-1185">Reference proteome</keyword>
<comment type="caution">
    <text evidence="5">The sequence shown here is derived from an EMBL/GenBank/DDBJ whole genome shotgun (WGS) entry which is preliminary data.</text>
</comment>
<evidence type="ECO:0000256" key="2">
    <source>
        <dbReference type="ARBA" id="ARBA00022679"/>
    </source>
</evidence>